<dbReference type="Pfam" id="PF12012">
    <property type="entry name" value="DUF3504"/>
    <property type="match status" value="1"/>
</dbReference>
<dbReference type="InterPro" id="IPR057926">
    <property type="entry name" value="QRICH1_dom"/>
</dbReference>
<evidence type="ECO:0000313" key="7">
    <source>
        <dbReference type="EMBL" id="KAK2188763.1"/>
    </source>
</evidence>
<sequence>MVTGMGNPHAHAPSEVSADDITAVPLNTRRSTSWATNTWDAWARETTSMPGGGPAPTADELSRVSAGDFNDALCLFVAETRRGNGDPYPAKSVYLLCTGLLRFVRNSCRRPDLNMFDQSNAVFSDFRRTLERRMTELTEMGIGAVSRQAQPITAEQEHILWEKGLLGTRDAETLVRTVYFYNSKAFGLRSREEHRALDVTQFKLRLDEFGRYVLFQPQSIHNGASYRKSLAVKVTRQYDEEGNPRSVYKLLRLYLSLVPTSGPFYRKPLRARCASRLSFRAQPVGAQTLASYIPDMMKRAGFIGYYSGQSGKATQEKTLFRNGAGDGLKTDRRNGMTSPHSRATKRTAESQTKSVKRVSDLPRYPVALTTPPMVVDNGDVTTPVFYINEVTTKVRDCHLEPEMTNSPETLDFRQLPEMPVADGWCDPSLCQTTSSDDEVSRDAHTLLSDNHRYAHKKFRYQRRSIDAIDA</sequence>
<dbReference type="InterPro" id="IPR021893">
    <property type="entry name" value="ZMYM2-like_C"/>
</dbReference>
<feature type="region of interest" description="Disordered" evidence="4">
    <location>
        <begin position="322"/>
        <end position="354"/>
    </location>
</feature>
<feature type="region of interest" description="Disordered" evidence="4">
    <location>
        <begin position="1"/>
        <end position="22"/>
    </location>
</feature>
<keyword evidence="1" id="KW-1017">Isopeptide bond</keyword>
<keyword evidence="2" id="KW-0597">Phosphoprotein</keyword>
<dbReference type="InterPro" id="IPR052787">
    <property type="entry name" value="MAVS"/>
</dbReference>
<feature type="domain" description="QRICH1-like" evidence="6">
    <location>
        <begin position="52"/>
        <end position="134"/>
    </location>
</feature>
<evidence type="ECO:0000259" key="6">
    <source>
        <dbReference type="Pfam" id="PF25561"/>
    </source>
</evidence>
<keyword evidence="3" id="KW-0832">Ubl conjugation</keyword>
<organism evidence="7 8">
    <name type="scientific">Ridgeia piscesae</name>
    <name type="common">Tubeworm</name>
    <dbReference type="NCBI Taxonomy" id="27915"/>
    <lineage>
        <taxon>Eukaryota</taxon>
        <taxon>Metazoa</taxon>
        <taxon>Spiralia</taxon>
        <taxon>Lophotrochozoa</taxon>
        <taxon>Annelida</taxon>
        <taxon>Polychaeta</taxon>
        <taxon>Sedentaria</taxon>
        <taxon>Canalipalpata</taxon>
        <taxon>Sabellida</taxon>
        <taxon>Siboglinidae</taxon>
        <taxon>Ridgeia</taxon>
    </lineage>
</organism>
<evidence type="ECO:0008006" key="9">
    <source>
        <dbReference type="Google" id="ProtNLM"/>
    </source>
</evidence>
<dbReference type="PANTHER" id="PTHR21446:SF13">
    <property type="entry name" value="DUF3504 DOMAIN-CONTAINING PROTEIN"/>
    <property type="match status" value="1"/>
</dbReference>
<evidence type="ECO:0000256" key="2">
    <source>
        <dbReference type="ARBA" id="ARBA00022553"/>
    </source>
</evidence>
<name>A0AAD9UGL8_RIDPI</name>
<evidence type="ECO:0000259" key="5">
    <source>
        <dbReference type="Pfam" id="PF12012"/>
    </source>
</evidence>
<proteinExistence type="predicted"/>
<dbReference type="AlphaFoldDB" id="A0AAD9UGL8"/>
<keyword evidence="8" id="KW-1185">Reference proteome</keyword>
<dbReference type="EMBL" id="JAODUO010000123">
    <property type="protein sequence ID" value="KAK2188763.1"/>
    <property type="molecule type" value="Genomic_DNA"/>
</dbReference>
<evidence type="ECO:0000256" key="4">
    <source>
        <dbReference type="SAM" id="MobiDB-lite"/>
    </source>
</evidence>
<accession>A0AAD9UGL8</accession>
<feature type="domain" description="ZMYM2-like/QRICH1 C-terminal" evidence="5">
    <location>
        <begin position="152"/>
        <end position="294"/>
    </location>
</feature>
<comment type="caution">
    <text evidence="7">The sequence shown here is derived from an EMBL/GenBank/DDBJ whole genome shotgun (WGS) entry which is preliminary data.</text>
</comment>
<reference evidence="7" key="1">
    <citation type="journal article" date="2023" name="Mol. Biol. Evol.">
        <title>Third-Generation Sequencing Reveals the Adaptive Role of the Epigenome in Three Deep-Sea Polychaetes.</title>
        <authorList>
            <person name="Perez M."/>
            <person name="Aroh O."/>
            <person name="Sun Y."/>
            <person name="Lan Y."/>
            <person name="Juniper S.K."/>
            <person name="Young C.R."/>
            <person name="Angers B."/>
            <person name="Qian P.Y."/>
        </authorList>
    </citation>
    <scope>NUCLEOTIDE SEQUENCE</scope>
    <source>
        <strain evidence="7">R07B-5</strain>
    </source>
</reference>
<dbReference type="PANTHER" id="PTHR21446">
    <property type="entry name" value="DUF3504 DOMAIN-CONTAINING PROTEIN"/>
    <property type="match status" value="1"/>
</dbReference>
<gene>
    <name evidence="7" type="ORF">NP493_123g05026</name>
</gene>
<protein>
    <recommendedName>
        <fullName evidence="9">DUF3504 domain-containing protein</fullName>
    </recommendedName>
</protein>
<dbReference type="Proteomes" id="UP001209878">
    <property type="component" value="Unassembled WGS sequence"/>
</dbReference>
<evidence type="ECO:0000256" key="1">
    <source>
        <dbReference type="ARBA" id="ARBA00022499"/>
    </source>
</evidence>
<dbReference type="Pfam" id="PF25561">
    <property type="entry name" value="QRICH1"/>
    <property type="match status" value="1"/>
</dbReference>
<evidence type="ECO:0000313" key="8">
    <source>
        <dbReference type="Proteomes" id="UP001209878"/>
    </source>
</evidence>
<evidence type="ECO:0000256" key="3">
    <source>
        <dbReference type="ARBA" id="ARBA00022843"/>
    </source>
</evidence>